<evidence type="ECO:0000313" key="1">
    <source>
        <dbReference type="EMBL" id="RAL48395.1"/>
    </source>
</evidence>
<dbReference type="GO" id="GO:0003676">
    <property type="term" value="F:nucleic acid binding"/>
    <property type="evidence" value="ECO:0007669"/>
    <property type="project" value="InterPro"/>
</dbReference>
<keyword evidence="2" id="KW-1185">Reference proteome</keyword>
<comment type="caution">
    <text evidence="1">The sequence shown here is derived from an EMBL/GenBank/DDBJ whole genome shotgun (WGS) entry which is preliminary data.</text>
</comment>
<proteinExistence type="predicted"/>
<dbReference type="PANTHER" id="PTHR47169">
    <property type="entry name" value="OS01G0541250 PROTEIN"/>
    <property type="match status" value="1"/>
</dbReference>
<dbReference type="EMBL" id="NQVE01000098">
    <property type="protein sequence ID" value="RAL48395.1"/>
    <property type="molecule type" value="Genomic_DNA"/>
</dbReference>
<organism evidence="1 2">
    <name type="scientific">Cuscuta australis</name>
    <dbReference type="NCBI Taxonomy" id="267555"/>
    <lineage>
        <taxon>Eukaryota</taxon>
        <taxon>Viridiplantae</taxon>
        <taxon>Streptophyta</taxon>
        <taxon>Embryophyta</taxon>
        <taxon>Tracheophyta</taxon>
        <taxon>Spermatophyta</taxon>
        <taxon>Magnoliopsida</taxon>
        <taxon>eudicotyledons</taxon>
        <taxon>Gunneridae</taxon>
        <taxon>Pentapetalae</taxon>
        <taxon>asterids</taxon>
        <taxon>lamiids</taxon>
        <taxon>Solanales</taxon>
        <taxon>Convolvulaceae</taxon>
        <taxon>Cuscuteae</taxon>
        <taxon>Cuscuta</taxon>
        <taxon>Cuscuta subgen. Grammica</taxon>
        <taxon>Cuscuta sect. Cleistogrammica</taxon>
    </lineage>
</organism>
<dbReference type="Proteomes" id="UP000249390">
    <property type="component" value="Unassembled WGS sequence"/>
</dbReference>
<dbReference type="AlphaFoldDB" id="A0A328DRT2"/>
<sequence>MDESVLDASNNRIGIVDRKRVQLNLEQIETIPFHRRTNIRSLSAAIQVPKSTLHRCIQKGQLQSHTNAIKPFLTEENNLKRLAFMLNQFVPESLPHSPIFKDFSCTIHVDEKWFEMSKQSLRVYKTEREREPHRTSKSKAHIPKLMHLCAVGRPIFGPEGEVIWAVFCKQTFFWDECMFVHILKTSKHITYSGRPLTVTSYTSLKWVALRIQIRVP</sequence>
<protein>
    <recommendedName>
        <fullName evidence="3">Transposase Tc1-like domain-containing protein</fullName>
    </recommendedName>
</protein>
<name>A0A328DRT2_9ASTE</name>
<dbReference type="PANTHER" id="PTHR47169:SF2">
    <property type="entry name" value="OS01G0541250 PROTEIN"/>
    <property type="match status" value="1"/>
</dbReference>
<evidence type="ECO:0008006" key="3">
    <source>
        <dbReference type="Google" id="ProtNLM"/>
    </source>
</evidence>
<accession>A0A328DRT2</accession>
<reference evidence="1 2" key="1">
    <citation type="submission" date="2018-06" db="EMBL/GenBank/DDBJ databases">
        <title>The Genome of Cuscuta australis (Dodder) Provides Insight into the Evolution of Plant Parasitism.</title>
        <authorList>
            <person name="Liu H."/>
        </authorList>
    </citation>
    <scope>NUCLEOTIDE SEQUENCE [LARGE SCALE GENOMIC DNA]</scope>
    <source>
        <strain evidence="2">cv. Yunnan</strain>
        <tissue evidence="1">Vines</tissue>
    </source>
</reference>
<dbReference type="Gene3D" id="3.30.420.10">
    <property type="entry name" value="Ribonuclease H-like superfamily/Ribonuclease H"/>
    <property type="match status" value="1"/>
</dbReference>
<gene>
    <name evidence="1" type="ORF">DM860_005819</name>
</gene>
<evidence type="ECO:0000313" key="2">
    <source>
        <dbReference type="Proteomes" id="UP000249390"/>
    </source>
</evidence>
<dbReference type="InterPro" id="IPR036397">
    <property type="entry name" value="RNaseH_sf"/>
</dbReference>